<sequence length="138" mass="15166">MNEEQREKQGPCLGLRLVEGMSGIALKIAERMNPEDLAKPTEALLKTLAGDQDKASAYMVHRALTAIHTGNSVDQWSLVPACQEVVLVDDHDPEEELLLLALNAMATHGTDAYYFQRKCKDCGSVWVTMALARSAEPI</sequence>
<gene>
    <name evidence="1" type="ORF">EVOR1521_LOCUS14988</name>
</gene>
<proteinExistence type="predicted"/>
<accession>A0AA36MWV7</accession>
<protein>
    <submittedName>
        <fullName evidence="1">Uncharacterized protein</fullName>
    </submittedName>
</protein>
<comment type="caution">
    <text evidence="1">The sequence shown here is derived from an EMBL/GenBank/DDBJ whole genome shotgun (WGS) entry which is preliminary data.</text>
</comment>
<evidence type="ECO:0000313" key="2">
    <source>
        <dbReference type="Proteomes" id="UP001178507"/>
    </source>
</evidence>
<reference evidence="1" key="1">
    <citation type="submission" date="2023-08" db="EMBL/GenBank/DDBJ databases">
        <authorList>
            <person name="Chen Y."/>
            <person name="Shah S."/>
            <person name="Dougan E. K."/>
            <person name="Thang M."/>
            <person name="Chan C."/>
        </authorList>
    </citation>
    <scope>NUCLEOTIDE SEQUENCE</scope>
</reference>
<name>A0AA36MWV7_9DINO</name>
<evidence type="ECO:0000313" key="1">
    <source>
        <dbReference type="EMBL" id="CAJ1389355.1"/>
    </source>
</evidence>
<dbReference type="AlphaFoldDB" id="A0AA36MWV7"/>
<organism evidence="1 2">
    <name type="scientific">Effrenium voratum</name>
    <dbReference type="NCBI Taxonomy" id="2562239"/>
    <lineage>
        <taxon>Eukaryota</taxon>
        <taxon>Sar</taxon>
        <taxon>Alveolata</taxon>
        <taxon>Dinophyceae</taxon>
        <taxon>Suessiales</taxon>
        <taxon>Symbiodiniaceae</taxon>
        <taxon>Effrenium</taxon>
    </lineage>
</organism>
<dbReference type="EMBL" id="CAUJNA010001857">
    <property type="protein sequence ID" value="CAJ1389355.1"/>
    <property type="molecule type" value="Genomic_DNA"/>
</dbReference>
<keyword evidence="2" id="KW-1185">Reference proteome</keyword>
<dbReference type="Proteomes" id="UP001178507">
    <property type="component" value="Unassembled WGS sequence"/>
</dbReference>